<accession>A0A2S0VQD5</accession>
<name>A0A2S0VQD5_9ALTE</name>
<dbReference type="InterPro" id="IPR051274">
    <property type="entry name" value="3-5_Exoribonuclease"/>
</dbReference>
<evidence type="ECO:0000256" key="3">
    <source>
        <dbReference type="ARBA" id="ARBA00022839"/>
    </source>
</evidence>
<evidence type="ECO:0000256" key="2">
    <source>
        <dbReference type="ARBA" id="ARBA00022801"/>
    </source>
</evidence>
<proteinExistence type="predicted"/>
<protein>
    <recommendedName>
        <fullName evidence="4">Exonuclease domain-containing protein</fullName>
    </recommendedName>
</protein>
<dbReference type="InterPro" id="IPR012337">
    <property type="entry name" value="RNaseH-like_sf"/>
</dbReference>
<dbReference type="GO" id="GO:0006259">
    <property type="term" value="P:DNA metabolic process"/>
    <property type="evidence" value="ECO:0007669"/>
    <property type="project" value="UniProtKB-ARBA"/>
</dbReference>
<dbReference type="Proteomes" id="UP000244441">
    <property type="component" value="Chromosome"/>
</dbReference>
<dbReference type="Pfam" id="PF00929">
    <property type="entry name" value="RNase_T"/>
    <property type="match status" value="1"/>
</dbReference>
<evidence type="ECO:0000259" key="4">
    <source>
        <dbReference type="Pfam" id="PF00929"/>
    </source>
</evidence>
<keyword evidence="2" id="KW-0378">Hydrolase</keyword>
<keyword evidence="3" id="KW-0269">Exonuclease</keyword>
<dbReference type="InterPro" id="IPR036397">
    <property type="entry name" value="RNaseH_sf"/>
</dbReference>
<sequence>MSNFCSQLTGITQSELDNSDNFKIVFSNFLNWYPKTSKVLFATWGSYDLIQINIDCASNNLPLFSPNAALNLKKIFKKVNKLKKPVGLARALELCQCEFKGSHHRALDDARNTVKLLPFILSNPKPL</sequence>
<dbReference type="SUPFAM" id="SSF53098">
    <property type="entry name" value="Ribonuclease H-like"/>
    <property type="match status" value="1"/>
</dbReference>
<dbReference type="PANTHER" id="PTHR23044">
    <property type="entry name" value="3'-5' EXONUCLEASE ERI1-RELATED"/>
    <property type="match status" value="1"/>
</dbReference>
<evidence type="ECO:0000313" key="5">
    <source>
        <dbReference type="EMBL" id="AWB66426.1"/>
    </source>
</evidence>
<dbReference type="InterPro" id="IPR013520">
    <property type="entry name" value="Ribonucl_H"/>
</dbReference>
<dbReference type="InterPro" id="IPR047201">
    <property type="entry name" value="ERI-1_3'hExo-like"/>
</dbReference>
<dbReference type="GO" id="GO:0000175">
    <property type="term" value="F:3'-5'-RNA exonuclease activity"/>
    <property type="evidence" value="ECO:0007669"/>
    <property type="project" value="InterPro"/>
</dbReference>
<dbReference type="PANTHER" id="PTHR23044:SF61">
    <property type="entry name" value="3'-5' EXORIBONUCLEASE 1-RELATED"/>
    <property type="match status" value="1"/>
</dbReference>
<reference evidence="5 6" key="1">
    <citation type="submission" date="2018-01" db="EMBL/GenBank/DDBJ databases">
        <title>Genome sequence of a Cantenovulum-like bacteria.</title>
        <authorList>
            <person name="Tan W.R."/>
            <person name="Lau N.-S."/>
            <person name="Go F."/>
            <person name="Amirul A.-A.A."/>
        </authorList>
    </citation>
    <scope>NUCLEOTIDE SEQUENCE [LARGE SCALE GENOMIC DNA]</scope>
    <source>
        <strain evidence="5 6">CCB-QB4</strain>
    </source>
</reference>
<dbReference type="OrthoDB" id="4563729at2"/>
<evidence type="ECO:0000313" key="6">
    <source>
        <dbReference type="Proteomes" id="UP000244441"/>
    </source>
</evidence>
<keyword evidence="6" id="KW-1185">Reference proteome</keyword>
<dbReference type="GO" id="GO:0003676">
    <property type="term" value="F:nucleic acid binding"/>
    <property type="evidence" value="ECO:0007669"/>
    <property type="project" value="InterPro"/>
</dbReference>
<dbReference type="AlphaFoldDB" id="A0A2S0VQD5"/>
<evidence type="ECO:0000256" key="1">
    <source>
        <dbReference type="ARBA" id="ARBA00022722"/>
    </source>
</evidence>
<organism evidence="5 6">
    <name type="scientific">Saccharobesus litoralis</name>
    <dbReference type="NCBI Taxonomy" id="2172099"/>
    <lineage>
        <taxon>Bacteria</taxon>
        <taxon>Pseudomonadati</taxon>
        <taxon>Pseudomonadota</taxon>
        <taxon>Gammaproteobacteria</taxon>
        <taxon>Alteromonadales</taxon>
        <taxon>Alteromonadaceae</taxon>
        <taxon>Saccharobesus</taxon>
    </lineage>
</organism>
<feature type="domain" description="Exonuclease" evidence="4">
    <location>
        <begin position="1"/>
        <end position="117"/>
    </location>
</feature>
<keyword evidence="1" id="KW-0540">Nuclease</keyword>
<dbReference type="KEGG" id="cate:C2869_08290"/>
<gene>
    <name evidence="5" type="ORF">C2869_08290</name>
</gene>
<dbReference type="CDD" id="cd06133">
    <property type="entry name" value="ERI-1_3'hExo_like"/>
    <property type="match status" value="1"/>
</dbReference>
<dbReference type="Gene3D" id="3.30.420.10">
    <property type="entry name" value="Ribonuclease H-like superfamily/Ribonuclease H"/>
    <property type="match status" value="1"/>
</dbReference>
<dbReference type="EMBL" id="CP026604">
    <property type="protein sequence ID" value="AWB66426.1"/>
    <property type="molecule type" value="Genomic_DNA"/>
</dbReference>